<accession>A0ABR2WDQ8</accession>
<gene>
    <name evidence="8" type="ORF">K7432_017160</name>
</gene>
<evidence type="ECO:0000259" key="7">
    <source>
        <dbReference type="PROSITE" id="PS51677"/>
    </source>
</evidence>
<feature type="domain" description="NodB homology" evidence="7">
    <location>
        <begin position="35"/>
        <end position="223"/>
    </location>
</feature>
<dbReference type="InterPro" id="IPR002509">
    <property type="entry name" value="NODB_dom"/>
</dbReference>
<keyword evidence="3 6" id="KW-0732">Signal</keyword>
<dbReference type="Proteomes" id="UP001479436">
    <property type="component" value="Unassembled WGS sequence"/>
</dbReference>
<comment type="cofactor">
    <cofactor evidence="1">
        <name>Co(2+)</name>
        <dbReference type="ChEBI" id="CHEBI:48828"/>
    </cofactor>
</comment>
<reference evidence="8 9" key="1">
    <citation type="submission" date="2023-04" db="EMBL/GenBank/DDBJ databases">
        <title>Genome of Basidiobolus ranarum AG-B5.</title>
        <authorList>
            <person name="Stajich J.E."/>
            <person name="Carter-House D."/>
            <person name="Gryganskyi A."/>
        </authorList>
    </citation>
    <scope>NUCLEOTIDE SEQUENCE [LARGE SCALE GENOMIC DNA]</scope>
    <source>
        <strain evidence="8 9">AG-B5</strain>
    </source>
</reference>
<keyword evidence="9" id="KW-1185">Reference proteome</keyword>
<dbReference type="SUPFAM" id="SSF88713">
    <property type="entry name" value="Glycoside hydrolase/deacetylase"/>
    <property type="match status" value="1"/>
</dbReference>
<evidence type="ECO:0000256" key="1">
    <source>
        <dbReference type="ARBA" id="ARBA00001941"/>
    </source>
</evidence>
<sequence length="277" mass="30468">MFFPSQYVLLVGLFGSFASTQDIGANILTQCTKPGQFALTFDDGPGPGTGKLLEILKKKEVKATFFSLGVQARDSNLGKYLKLALDDGHQIASHTDRHLSLNTMTPEEIREEMKMAENSIKGATGVVPIYMRPPYGDCNPACQEVMKSLGYHIVAWNVDSNDWQYVATPENYDSLVTNMAQKLDPSNPKVDSFISLQHDIHDFSIERTSKIIDLIREKGYQFTTVAECLGDQWPMYQGDSPDLANVIVPTTSIPTPTIATSTIATATPPVLGRSSRT</sequence>
<feature type="signal peptide" evidence="6">
    <location>
        <begin position="1"/>
        <end position="20"/>
    </location>
</feature>
<dbReference type="Gene3D" id="3.20.20.370">
    <property type="entry name" value="Glycoside hydrolase/deacetylase"/>
    <property type="match status" value="1"/>
</dbReference>
<dbReference type="PROSITE" id="PS51677">
    <property type="entry name" value="NODB"/>
    <property type="match status" value="1"/>
</dbReference>
<keyword evidence="5" id="KW-0119">Carbohydrate metabolism</keyword>
<name>A0ABR2WDQ8_9FUNG</name>
<keyword evidence="2" id="KW-0479">Metal-binding</keyword>
<dbReference type="Pfam" id="PF01522">
    <property type="entry name" value="Polysacc_deac_1"/>
    <property type="match status" value="1"/>
</dbReference>
<evidence type="ECO:0000256" key="3">
    <source>
        <dbReference type="ARBA" id="ARBA00022729"/>
    </source>
</evidence>
<dbReference type="PANTHER" id="PTHR46471">
    <property type="entry name" value="CHITIN DEACETYLASE"/>
    <property type="match status" value="1"/>
</dbReference>
<evidence type="ECO:0000256" key="6">
    <source>
        <dbReference type="SAM" id="SignalP"/>
    </source>
</evidence>
<organism evidence="8 9">
    <name type="scientific">Basidiobolus ranarum</name>
    <dbReference type="NCBI Taxonomy" id="34480"/>
    <lineage>
        <taxon>Eukaryota</taxon>
        <taxon>Fungi</taxon>
        <taxon>Fungi incertae sedis</taxon>
        <taxon>Zoopagomycota</taxon>
        <taxon>Entomophthoromycotina</taxon>
        <taxon>Basidiobolomycetes</taxon>
        <taxon>Basidiobolales</taxon>
        <taxon>Basidiobolaceae</taxon>
        <taxon>Basidiobolus</taxon>
    </lineage>
</organism>
<dbReference type="PANTHER" id="PTHR46471:SF2">
    <property type="entry name" value="CHITIN DEACETYLASE-RELATED"/>
    <property type="match status" value="1"/>
</dbReference>
<proteinExistence type="predicted"/>
<feature type="chain" id="PRO_5045477213" description="NodB homology domain-containing protein" evidence="6">
    <location>
        <begin position="21"/>
        <end position="277"/>
    </location>
</feature>
<keyword evidence="4" id="KW-0378">Hydrolase</keyword>
<comment type="caution">
    <text evidence="8">The sequence shown here is derived from an EMBL/GenBank/DDBJ whole genome shotgun (WGS) entry which is preliminary data.</text>
</comment>
<protein>
    <recommendedName>
        <fullName evidence="7">NodB homology domain-containing protein</fullName>
    </recommendedName>
</protein>
<evidence type="ECO:0000313" key="8">
    <source>
        <dbReference type="EMBL" id="KAK9759640.1"/>
    </source>
</evidence>
<dbReference type="EMBL" id="JASJQH010003407">
    <property type="protein sequence ID" value="KAK9759640.1"/>
    <property type="molecule type" value="Genomic_DNA"/>
</dbReference>
<evidence type="ECO:0000313" key="9">
    <source>
        <dbReference type="Proteomes" id="UP001479436"/>
    </source>
</evidence>
<evidence type="ECO:0000256" key="4">
    <source>
        <dbReference type="ARBA" id="ARBA00022801"/>
    </source>
</evidence>
<evidence type="ECO:0000256" key="5">
    <source>
        <dbReference type="ARBA" id="ARBA00023277"/>
    </source>
</evidence>
<dbReference type="InterPro" id="IPR011330">
    <property type="entry name" value="Glyco_hydro/deAcase_b/a-brl"/>
</dbReference>
<evidence type="ECO:0000256" key="2">
    <source>
        <dbReference type="ARBA" id="ARBA00022723"/>
    </source>
</evidence>